<evidence type="ECO:0000313" key="11">
    <source>
        <dbReference type="Proteomes" id="UP000051934"/>
    </source>
</evidence>
<proteinExistence type="inferred from homology"/>
<evidence type="ECO:0000256" key="1">
    <source>
        <dbReference type="ARBA" id="ARBA00022490"/>
    </source>
</evidence>
<protein>
    <recommendedName>
        <fullName evidence="8">Acyl-[acyl-carrier-protein]--UDP-N-acetylglucosamine O-acyltransferase</fullName>
        <shortName evidence="8">UDP-N-acetylglucosamine acyltransferase</shortName>
        <ecNumber evidence="8">2.3.1.129</ecNumber>
    </recommendedName>
</protein>
<evidence type="ECO:0000256" key="8">
    <source>
        <dbReference type="HAMAP-Rule" id="MF_00387"/>
    </source>
</evidence>
<sequence>MSIDPSSRIDPSAVIEDGVTIGPWCIVGPAVSIGAGSVIESHVVIRSHTRIGKNNRFFQFSSIGEDPSDKKFEGEEAWLDIGDNNVFREGVTLHRGTGFGGGLTKIGNDNLLMPYVHIAHDCVVGNNTVFANNAGLSGHVEVDDWAILGGFAGVNQFVKIGAHAMVGGVTHVGQDVPAYMLVSGQPAAVRSINTVGLSRRGFSDEAIKDLRTAFKVLYRRGLSLSEALEELRGMLARCPEVAALIASIESSTKGIQR</sequence>
<dbReference type="GO" id="GO:0009245">
    <property type="term" value="P:lipid A biosynthetic process"/>
    <property type="evidence" value="ECO:0007669"/>
    <property type="project" value="UniProtKB-UniRule"/>
</dbReference>
<accession>A0A0R2SJ80</accession>
<dbReference type="CDD" id="cd03351">
    <property type="entry name" value="LbH_UDP-GlcNAc_AT"/>
    <property type="match status" value="1"/>
</dbReference>
<dbReference type="InterPro" id="IPR010137">
    <property type="entry name" value="Lipid_A_LpxA"/>
</dbReference>
<comment type="subcellular location">
    <subcellularLocation>
        <location evidence="8">Cytoplasm</location>
    </subcellularLocation>
</comment>
<evidence type="ECO:0000256" key="7">
    <source>
        <dbReference type="ARBA" id="ARBA00023315"/>
    </source>
</evidence>
<comment type="pathway">
    <text evidence="8">Glycolipid biosynthesis; lipid IV(A) biosynthesis; lipid IV(A) from (3R)-3-hydroxytetradecanoyl-[acyl-carrier-protein] and UDP-N-acetyl-alpha-D-glucosamine: step 1/6.</text>
</comment>
<evidence type="ECO:0000256" key="3">
    <source>
        <dbReference type="ARBA" id="ARBA00022556"/>
    </source>
</evidence>
<comment type="catalytic activity">
    <reaction evidence="8">
        <text>a (3R)-hydroxyacyl-[ACP] + UDP-N-acetyl-alpha-D-glucosamine = a UDP-3-O-[(3R)-3-hydroxyacyl]-N-acetyl-alpha-D-glucosamine + holo-[ACP]</text>
        <dbReference type="Rhea" id="RHEA:67812"/>
        <dbReference type="Rhea" id="RHEA-COMP:9685"/>
        <dbReference type="Rhea" id="RHEA-COMP:9945"/>
        <dbReference type="ChEBI" id="CHEBI:57705"/>
        <dbReference type="ChEBI" id="CHEBI:64479"/>
        <dbReference type="ChEBI" id="CHEBI:78827"/>
        <dbReference type="ChEBI" id="CHEBI:173225"/>
        <dbReference type="EC" id="2.3.1.129"/>
    </reaction>
</comment>
<keyword evidence="2 8" id="KW-0444">Lipid biosynthesis</keyword>
<dbReference type="InterPro" id="IPR029098">
    <property type="entry name" value="Acetyltransf_C"/>
</dbReference>
<dbReference type="EMBL" id="LIBB01000051">
    <property type="protein sequence ID" value="KRO72707.1"/>
    <property type="molecule type" value="Genomic_DNA"/>
</dbReference>
<dbReference type="GO" id="GO:0016020">
    <property type="term" value="C:membrane"/>
    <property type="evidence" value="ECO:0007669"/>
    <property type="project" value="GOC"/>
</dbReference>
<dbReference type="Gene3D" id="2.160.10.10">
    <property type="entry name" value="Hexapeptide repeat proteins"/>
    <property type="match status" value="1"/>
</dbReference>
<dbReference type="Gene3D" id="1.20.1180.10">
    <property type="entry name" value="Udp N-acetylglucosamine O-acyltransferase, C-terminal domain"/>
    <property type="match status" value="1"/>
</dbReference>
<dbReference type="InterPro" id="IPR037157">
    <property type="entry name" value="Acetyltransf_C_sf"/>
</dbReference>
<dbReference type="NCBIfam" id="TIGR01852">
    <property type="entry name" value="lipid_A_lpxA"/>
    <property type="match status" value="1"/>
</dbReference>
<dbReference type="UniPathway" id="UPA00359">
    <property type="reaction ID" value="UER00477"/>
</dbReference>
<dbReference type="EC" id="2.3.1.129" evidence="8"/>
<dbReference type="NCBIfam" id="NF003657">
    <property type="entry name" value="PRK05289.1"/>
    <property type="match status" value="1"/>
</dbReference>
<keyword evidence="5 8" id="KW-0677">Repeat</keyword>
<dbReference type="SUPFAM" id="SSF51161">
    <property type="entry name" value="Trimeric LpxA-like enzymes"/>
    <property type="match status" value="1"/>
</dbReference>
<dbReference type="InterPro" id="IPR018357">
    <property type="entry name" value="Hexapep_transf_CS"/>
</dbReference>
<evidence type="ECO:0000256" key="2">
    <source>
        <dbReference type="ARBA" id="ARBA00022516"/>
    </source>
</evidence>
<dbReference type="AlphaFoldDB" id="A0A0R2SJ80"/>
<dbReference type="GO" id="GO:0005737">
    <property type="term" value="C:cytoplasm"/>
    <property type="evidence" value="ECO:0007669"/>
    <property type="project" value="UniProtKB-SubCell"/>
</dbReference>
<keyword evidence="7 8" id="KW-0012">Acyltransferase</keyword>
<evidence type="ECO:0000256" key="4">
    <source>
        <dbReference type="ARBA" id="ARBA00022679"/>
    </source>
</evidence>
<dbReference type="Pfam" id="PF13720">
    <property type="entry name" value="Acetyltransf_11"/>
    <property type="match status" value="1"/>
</dbReference>
<comment type="function">
    <text evidence="8">Involved in the biosynthesis of lipid A, a phosphorylated glycolipid that anchors the lipopolysaccharide to the outer membrane of the cell.</text>
</comment>
<dbReference type="Proteomes" id="UP000051934">
    <property type="component" value="Unassembled WGS sequence"/>
</dbReference>
<reference evidence="10 11" key="1">
    <citation type="submission" date="2015-10" db="EMBL/GenBank/DDBJ databases">
        <title>Metagenome-Assembled Genomes uncover a global brackish microbiome.</title>
        <authorList>
            <person name="Hugerth L.W."/>
            <person name="Larsson J."/>
            <person name="Alneberg J."/>
            <person name="Lindh M.V."/>
            <person name="Legrand C."/>
            <person name="Pinhassi J."/>
            <person name="Andersson A.F."/>
        </authorList>
    </citation>
    <scope>NUCLEOTIDE SEQUENCE [LARGE SCALE GENOMIC DNA]</scope>
    <source>
        <strain evidence="10">BACL4 MAG-120507-bin80</strain>
    </source>
</reference>
<keyword evidence="6 8" id="KW-0443">Lipid metabolism</keyword>
<dbReference type="GO" id="GO:0008780">
    <property type="term" value="F:acyl-[acyl-carrier-protein]-UDP-N-acetylglucosamine O-acyltransferase activity"/>
    <property type="evidence" value="ECO:0007669"/>
    <property type="project" value="UniProtKB-UniRule"/>
</dbReference>
<keyword evidence="4 8" id="KW-0808">Transferase</keyword>
<gene>
    <name evidence="8" type="primary">lpxA</name>
    <name evidence="10" type="ORF">ABR69_06100</name>
</gene>
<evidence type="ECO:0000256" key="5">
    <source>
        <dbReference type="ARBA" id="ARBA00022737"/>
    </source>
</evidence>
<evidence type="ECO:0000259" key="9">
    <source>
        <dbReference type="Pfam" id="PF13720"/>
    </source>
</evidence>
<dbReference type="HAMAP" id="MF_00387">
    <property type="entry name" value="LpxA"/>
    <property type="match status" value="1"/>
</dbReference>
<dbReference type="PANTHER" id="PTHR43480">
    <property type="entry name" value="ACYL-[ACYL-CARRIER-PROTEIN]--UDP-N-ACETYLGLUCOSAMINE O-ACYLTRANSFERASE"/>
    <property type="match status" value="1"/>
</dbReference>
<evidence type="ECO:0000313" key="10">
    <source>
        <dbReference type="EMBL" id="KRO72707.1"/>
    </source>
</evidence>
<comment type="subunit">
    <text evidence="8">Homotrimer.</text>
</comment>
<dbReference type="PIRSF" id="PIRSF000456">
    <property type="entry name" value="UDP-GlcNAc_acltr"/>
    <property type="match status" value="1"/>
</dbReference>
<organism evidence="10 11">
    <name type="scientific">OM182 bacterium BACL3 MAG-120507-bin80</name>
    <dbReference type="NCBI Taxonomy" id="1655577"/>
    <lineage>
        <taxon>Bacteria</taxon>
        <taxon>Pseudomonadati</taxon>
        <taxon>Pseudomonadota</taxon>
        <taxon>Gammaproteobacteria</taxon>
        <taxon>OMG group</taxon>
        <taxon>OM182 clade</taxon>
    </lineage>
</organism>
<dbReference type="InterPro" id="IPR001451">
    <property type="entry name" value="Hexapep"/>
</dbReference>
<comment type="similarity">
    <text evidence="8">Belongs to the transferase hexapeptide repeat family. LpxA subfamily.</text>
</comment>
<evidence type="ECO:0000256" key="6">
    <source>
        <dbReference type="ARBA" id="ARBA00023098"/>
    </source>
</evidence>
<feature type="domain" description="UDP N-acetylglucosamine O-acyltransferase C-terminal" evidence="9">
    <location>
        <begin position="175"/>
        <end position="255"/>
    </location>
</feature>
<keyword evidence="1 8" id="KW-0963">Cytoplasm</keyword>
<comment type="caution">
    <text evidence="10">The sequence shown here is derived from an EMBL/GenBank/DDBJ whole genome shotgun (WGS) entry which is preliminary data.</text>
</comment>
<keyword evidence="3 8" id="KW-0441">Lipid A biosynthesis</keyword>
<dbReference type="PROSITE" id="PS00101">
    <property type="entry name" value="HEXAPEP_TRANSFERASES"/>
    <property type="match status" value="2"/>
</dbReference>
<dbReference type="PANTHER" id="PTHR43480:SF1">
    <property type="entry name" value="ACYL-[ACYL-CARRIER-PROTEIN]--UDP-N-ACETYLGLUCOSAMINE O-ACYLTRANSFERASE, MITOCHONDRIAL-RELATED"/>
    <property type="match status" value="1"/>
</dbReference>
<dbReference type="Pfam" id="PF00132">
    <property type="entry name" value="Hexapep"/>
    <property type="match status" value="2"/>
</dbReference>
<name>A0A0R2SJ80_9GAMM</name>
<dbReference type="InterPro" id="IPR011004">
    <property type="entry name" value="Trimer_LpxA-like_sf"/>
</dbReference>